<dbReference type="Proteomes" id="UP000783686">
    <property type="component" value="Unassembled WGS sequence"/>
</dbReference>
<name>A0A811KMQ1_9BILA</name>
<organism evidence="3 4">
    <name type="scientific">Bursaphelenchus okinawaensis</name>
    <dbReference type="NCBI Taxonomy" id="465554"/>
    <lineage>
        <taxon>Eukaryota</taxon>
        <taxon>Metazoa</taxon>
        <taxon>Ecdysozoa</taxon>
        <taxon>Nematoda</taxon>
        <taxon>Chromadorea</taxon>
        <taxon>Rhabditida</taxon>
        <taxon>Tylenchina</taxon>
        <taxon>Tylenchomorpha</taxon>
        <taxon>Aphelenchoidea</taxon>
        <taxon>Aphelenchoididae</taxon>
        <taxon>Bursaphelenchus</taxon>
    </lineage>
</organism>
<dbReference type="SUPFAM" id="SSF50353">
    <property type="entry name" value="Cytokine"/>
    <property type="match status" value="1"/>
</dbReference>
<dbReference type="OrthoDB" id="6158176at2759"/>
<accession>A0A811KMQ1</accession>
<dbReference type="EMBL" id="CAJFDH010000003">
    <property type="protein sequence ID" value="CAD5216905.1"/>
    <property type="molecule type" value="Genomic_DNA"/>
</dbReference>
<dbReference type="Gene3D" id="2.80.10.50">
    <property type="match status" value="1"/>
</dbReference>
<reference evidence="3" key="1">
    <citation type="submission" date="2020-09" db="EMBL/GenBank/DDBJ databases">
        <authorList>
            <person name="Kikuchi T."/>
        </authorList>
    </citation>
    <scope>NUCLEOTIDE SEQUENCE</scope>
    <source>
        <strain evidence="3">SH1</strain>
    </source>
</reference>
<dbReference type="SMART" id="SM00442">
    <property type="entry name" value="FGF"/>
    <property type="match status" value="1"/>
</dbReference>
<comment type="caution">
    <text evidence="3">The sequence shown here is derived from an EMBL/GenBank/DDBJ whole genome shotgun (WGS) entry which is preliminary data.</text>
</comment>
<dbReference type="Pfam" id="PF00167">
    <property type="entry name" value="FGF"/>
    <property type="match status" value="1"/>
</dbReference>
<dbReference type="InterPro" id="IPR056378">
    <property type="entry name" value="Let-756-like_FGF"/>
</dbReference>
<dbReference type="CDD" id="cd00058">
    <property type="entry name" value="beta-trefoil_FGF"/>
    <property type="match status" value="1"/>
</dbReference>
<dbReference type="GO" id="GO:0008083">
    <property type="term" value="F:growth factor activity"/>
    <property type="evidence" value="ECO:0007669"/>
    <property type="project" value="InterPro"/>
</dbReference>
<dbReference type="PRINTS" id="PR00262">
    <property type="entry name" value="IL1HBGF"/>
</dbReference>
<proteinExistence type="inferred from homology"/>
<evidence type="ECO:0000256" key="1">
    <source>
        <dbReference type="ARBA" id="ARBA00007936"/>
    </source>
</evidence>
<dbReference type="AlphaFoldDB" id="A0A811KMQ1"/>
<evidence type="ECO:0000256" key="2">
    <source>
        <dbReference type="SAM" id="MobiDB-lite"/>
    </source>
</evidence>
<protein>
    <recommendedName>
        <fullName evidence="5">FGF</fullName>
    </recommendedName>
</protein>
<evidence type="ECO:0000313" key="4">
    <source>
        <dbReference type="Proteomes" id="UP000614601"/>
    </source>
</evidence>
<evidence type="ECO:0008006" key="5">
    <source>
        <dbReference type="Google" id="ProtNLM"/>
    </source>
</evidence>
<dbReference type="InterPro" id="IPR002209">
    <property type="entry name" value="Fibroblast_GF_fam"/>
</dbReference>
<comment type="similarity">
    <text evidence="1">Belongs to the heparin-binding growth factors family.</text>
</comment>
<dbReference type="Proteomes" id="UP000614601">
    <property type="component" value="Unassembled WGS sequence"/>
</dbReference>
<gene>
    <name evidence="3" type="ORF">BOKJ2_LOCUS6821</name>
</gene>
<feature type="region of interest" description="Disordered" evidence="2">
    <location>
        <begin position="320"/>
        <end position="351"/>
    </location>
</feature>
<evidence type="ECO:0000313" key="3">
    <source>
        <dbReference type="EMBL" id="CAD5216905.1"/>
    </source>
</evidence>
<dbReference type="EMBL" id="CAJFCW020000003">
    <property type="protein sequence ID" value="CAG9106803.1"/>
    <property type="molecule type" value="Genomic_DNA"/>
</dbReference>
<dbReference type="PANTHER" id="PTHR11486">
    <property type="entry name" value="FIBROBLAST GROWTH FACTOR"/>
    <property type="match status" value="1"/>
</dbReference>
<sequence>MDLMPTPSTSTLFYEPIVPSIISPPGLRRFDDQDLLAVTSCARAARNKVNMARERLDTRDADEILLSRLPLYQNRIEHPYKQGAIYCRSGGWIEILDERADLKSRPGSSGSQHDWIRGTKRETSRFAILEFISIAFGLISIRGLESQNFLCMDWKGALYATSASEYSSECVFTEEMLENYYNLYSSCAYGTPRHPWYLSIRKSGKSRRGNHARKRQRSSHFIVVHFDETGILDPVPGHLNRAVYNIQNNWYTNYGTKRSSKQHVYAPAALLNSERRTLSELLSNSLRSNSLRLQKNNRLHKDKNRLQKARNSTMLKENIQKKVSKNQETMSEAEKRVFRQERKRRRRLHREERLRQLRRQKLQKMRNEAAELQRQNNV</sequence>
<dbReference type="InterPro" id="IPR008996">
    <property type="entry name" value="IL1/FGF"/>
</dbReference>
<keyword evidence="4" id="KW-1185">Reference proteome</keyword>